<sequence>MEPLRRARDKLRGDRGDHDDHDDSGHDSGHDDDVADGLAANAAFNTKALPGKGDGEGPSKMQRVKEKAKTIAHATAHPRQAAQSKATKQVIVNERPWLEHQAVADEKLLDAHDTLDRARADDERPAGELPREPVGVDEAKERVQDMEGQREEQQAAWHMSRYVKRARVVRYPIHMPPRSHYHEYGSNGEYRHFKWIKWVGHLVLYGLQDTSLHYIEPTNAVGYDREVLTRHVERLLVASESFQFWWMRVRRVYTWEDPWLTTKWLLFFLFCVKTGYFMTWFWLYLLYSVATNFYGKHGRTWMRESYHRANRTDERAAMLSELIVRHGSDAWVGPFLEEFGPWMQLQIGDLADFLEICVSYYNWKNRSATTAACVMYAALFLISAVPSVEYSMKVMWMACGVWFFLSRPIATNYPRFRHVVDPVRWMYWNIPTDSEAAFDYLRKQALSSLEPRYEPVPYGNNDSFEDADDDDVFFDSISTSHAAPLSSRRPDDEQRAAQQQPLMSFTARWSGRRGRLHITRSSVRFVADVHRTSSVIRSHNPKAQQSAEWERSFTDLLEVRKASSPPSKLPVPFTSKGAGGAALSILWAPGAKADALLTTEEIPNDEAHCEEELLYGMEGDRRDEAFNAVIGLSGVLWMGLQPEAGWQDGAALQRIVDGGS</sequence>
<evidence type="ECO:0000256" key="2">
    <source>
        <dbReference type="SAM" id="Phobius"/>
    </source>
</evidence>
<feature type="compositionally biased region" description="Basic and acidic residues" evidence="1">
    <location>
        <begin position="1"/>
        <end position="32"/>
    </location>
</feature>
<accession>A0AAV9JXA7</accession>
<dbReference type="EMBL" id="JAVFHQ010000002">
    <property type="protein sequence ID" value="KAK4550289.1"/>
    <property type="molecule type" value="Genomic_DNA"/>
</dbReference>
<keyword evidence="2" id="KW-0472">Membrane</keyword>
<name>A0AAV9JXA7_9PEZI</name>
<comment type="caution">
    <text evidence="3">The sequence shown here is derived from an EMBL/GenBank/DDBJ whole genome shotgun (WGS) entry which is preliminary data.</text>
</comment>
<dbReference type="InterPro" id="IPR037847">
    <property type="entry name" value="GRAMDC4"/>
</dbReference>
<dbReference type="GO" id="GO:0006915">
    <property type="term" value="P:apoptotic process"/>
    <property type="evidence" value="ECO:0007669"/>
    <property type="project" value="InterPro"/>
</dbReference>
<dbReference type="PANTHER" id="PTHR37402">
    <property type="entry name" value="GRAM DOMAIN-CONTAINING PROTEIN 4"/>
    <property type="match status" value="1"/>
</dbReference>
<evidence type="ECO:0000313" key="4">
    <source>
        <dbReference type="Proteomes" id="UP001324427"/>
    </source>
</evidence>
<dbReference type="PANTHER" id="PTHR37402:SF1">
    <property type="entry name" value="GRAM DOMAIN-CONTAINING PROTEIN 4"/>
    <property type="match status" value="1"/>
</dbReference>
<evidence type="ECO:0000313" key="3">
    <source>
        <dbReference type="EMBL" id="KAK4550289.1"/>
    </source>
</evidence>
<dbReference type="AlphaFoldDB" id="A0AAV9JXA7"/>
<organism evidence="3 4">
    <name type="scientific">Oleoguttula mirabilis</name>
    <dbReference type="NCBI Taxonomy" id="1507867"/>
    <lineage>
        <taxon>Eukaryota</taxon>
        <taxon>Fungi</taxon>
        <taxon>Dikarya</taxon>
        <taxon>Ascomycota</taxon>
        <taxon>Pezizomycotina</taxon>
        <taxon>Dothideomycetes</taxon>
        <taxon>Dothideomycetidae</taxon>
        <taxon>Mycosphaerellales</taxon>
        <taxon>Teratosphaeriaceae</taxon>
        <taxon>Oleoguttula</taxon>
    </lineage>
</organism>
<proteinExistence type="predicted"/>
<gene>
    <name evidence="3" type="ORF">LTR36_003256</name>
</gene>
<keyword evidence="2" id="KW-1133">Transmembrane helix</keyword>
<evidence type="ECO:0000256" key="1">
    <source>
        <dbReference type="SAM" id="MobiDB-lite"/>
    </source>
</evidence>
<dbReference type="Proteomes" id="UP001324427">
    <property type="component" value="Unassembled WGS sequence"/>
</dbReference>
<reference evidence="3 4" key="1">
    <citation type="submission" date="2021-11" db="EMBL/GenBank/DDBJ databases">
        <title>Black yeast isolated from Biological Soil Crust.</title>
        <authorList>
            <person name="Kurbessoian T."/>
        </authorList>
    </citation>
    <scope>NUCLEOTIDE SEQUENCE [LARGE SCALE GENOMIC DNA]</scope>
    <source>
        <strain evidence="3 4">CCFEE 5522</strain>
    </source>
</reference>
<feature type="compositionally biased region" description="Basic and acidic residues" evidence="1">
    <location>
        <begin position="53"/>
        <end position="69"/>
    </location>
</feature>
<feature type="transmembrane region" description="Helical" evidence="2">
    <location>
        <begin position="368"/>
        <end position="388"/>
    </location>
</feature>
<feature type="region of interest" description="Disordered" evidence="1">
    <location>
        <begin position="1"/>
        <end position="87"/>
    </location>
</feature>
<feature type="transmembrane region" description="Helical" evidence="2">
    <location>
        <begin position="264"/>
        <end position="287"/>
    </location>
</feature>
<keyword evidence="4" id="KW-1185">Reference proteome</keyword>
<protein>
    <submittedName>
        <fullName evidence="3">Uncharacterized protein</fullName>
    </submittedName>
</protein>
<keyword evidence="2" id="KW-0812">Transmembrane</keyword>